<sequence>MRILTAISVSGTSITTANTTQQNRQGGRTTPADAPGTPLKASVHGHDHGILRRGRDSAYRRGIPALKGGPRRPPTPRPASTIRTPASAACAQHDRRNNLRGRPPMSLHGTIRRNPRGQGRSHIGDPLAPEA</sequence>
<evidence type="ECO:0000313" key="2">
    <source>
        <dbReference type="EMBL" id="KAG5463772.1"/>
    </source>
</evidence>
<evidence type="ECO:0000256" key="1">
    <source>
        <dbReference type="SAM" id="MobiDB-lite"/>
    </source>
</evidence>
<feature type="compositionally biased region" description="Low complexity" evidence="1">
    <location>
        <begin position="18"/>
        <end position="30"/>
    </location>
</feature>
<feature type="compositionally biased region" description="Basic and acidic residues" evidence="1">
    <location>
        <begin position="44"/>
        <end position="59"/>
    </location>
</feature>
<comment type="caution">
    <text evidence="2">The sequence shown here is derived from an EMBL/GenBank/DDBJ whole genome shotgun (WGS) entry which is preliminary data.</text>
</comment>
<evidence type="ECO:0000313" key="3">
    <source>
        <dbReference type="Proteomes" id="UP000673691"/>
    </source>
</evidence>
<feature type="region of interest" description="Disordered" evidence="1">
    <location>
        <begin position="15"/>
        <end position="131"/>
    </location>
</feature>
<organism evidence="2 3">
    <name type="scientific">Olpidium bornovanus</name>
    <dbReference type="NCBI Taxonomy" id="278681"/>
    <lineage>
        <taxon>Eukaryota</taxon>
        <taxon>Fungi</taxon>
        <taxon>Fungi incertae sedis</taxon>
        <taxon>Olpidiomycota</taxon>
        <taxon>Olpidiomycotina</taxon>
        <taxon>Olpidiomycetes</taxon>
        <taxon>Olpidiales</taxon>
        <taxon>Olpidiaceae</taxon>
        <taxon>Olpidium</taxon>
    </lineage>
</organism>
<reference evidence="2 3" key="1">
    <citation type="journal article" name="Sci. Rep.">
        <title>Genome-scale phylogenetic analyses confirm Olpidium as the closest living zoosporic fungus to the non-flagellated, terrestrial fungi.</title>
        <authorList>
            <person name="Chang Y."/>
            <person name="Rochon D."/>
            <person name="Sekimoto S."/>
            <person name="Wang Y."/>
            <person name="Chovatia M."/>
            <person name="Sandor L."/>
            <person name="Salamov A."/>
            <person name="Grigoriev I.V."/>
            <person name="Stajich J.E."/>
            <person name="Spatafora J.W."/>
        </authorList>
    </citation>
    <scope>NUCLEOTIDE SEQUENCE [LARGE SCALE GENOMIC DNA]</scope>
    <source>
        <strain evidence="2">S191</strain>
    </source>
</reference>
<name>A0A8H8A2P9_9FUNG</name>
<dbReference type="Proteomes" id="UP000673691">
    <property type="component" value="Unassembled WGS sequence"/>
</dbReference>
<dbReference type="EMBL" id="JAEFCI010000099">
    <property type="protein sequence ID" value="KAG5463772.1"/>
    <property type="molecule type" value="Genomic_DNA"/>
</dbReference>
<proteinExistence type="predicted"/>
<keyword evidence="3" id="KW-1185">Reference proteome</keyword>
<dbReference type="AlphaFoldDB" id="A0A8H8A2P9"/>
<protein>
    <submittedName>
        <fullName evidence="2">Uncharacterized protein</fullName>
    </submittedName>
</protein>
<gene>
    <name evidence="2" type="ORF">BJ554DRAFT_1130</name>
</gene>
<accession>A0A8H8A2P9</accession>